<dbReference type="GO" id="GO:0000155">
    <property type="term" value="F:phosphorelay sensor kinase activity"/>
    <property type="evidence" value="ECO:0007669"/>
    <property type="project" value="InterPro"/>
</dbReference>
<keyword evidence="6 11" id="KW-0418">Kinase</keyword>
<dbReference type="RefSeq" id="WP_163180749.1">
    <property type="nucleotide sequence ID" value="NZ_JAAIWM010000006.1"/>
</dbReference>
<dbReference type="InterPro" id="IPR036890">
    <property type="entry name" value="HATPase_C_sf"/>
</dbReference>
<feature type="transmembrane region" description="Helical" evidence="9">
    <location>
        <begin position="12"/>
        <end position="30"/>
    </location>
</feature>
<evidence type="ECO:0000313" key="11">
    <source>
        <dbReference type="EMBL" id="NEY73276.1"/>
    </source>
</evidence>
<dbReference type="PANTHER" id="PTHR43065">
    <property type="entry name" value="SENSOR HISTIDINE KINASE"/>
    <property type="match status" value="1"/>
</dbReference>
<evidence type="ECO:0000256" key="1">
    <source>
        <dbReference type="ARBA" id="ARBA00000085"/>
    </source>
</evidence>
<keyword evidence="3" id="KW-0597">Phosphoprotein</keyword>
<dbReference type="InterPro" id="IPR003594">
    <property type="entry name" value="HATPase_dom"/>
</dbReference>
<dbReference type="SMART" id="SM00388">
    <property type="entry name" value="HisKA"/>
    <property type="match status" value="1"/>
</dbReference>
<accession>A0A6M0QA76</accession>
<dbReference type="PANTHER" id="PTHR43065:SF46">
    <property type="entry name" value="C4-DICARBOXYLATE TRANSPORT SENSOR PROTEIN DCTB"/>
    <property type="match status" value="1"/>
</dbReference>
<feature type="transmembrane region" description="Helical" evidence="9">
    <location>
        <begin position="71"/>
        <end position="98"/>
    </location>
</feature>
<comment type="catalytic activity">
    <reaction evidence="1">
        <text>ATP + protein L-histidine = ADP + protein N-phospho-L-histidine.</text>
        <dbReference type="EC" id="2.7.13.3"/>
    </reaction>
</comment>
<evidence type="ECO:0000256" key="9">
    <source>
        <dbReference type="SAM" id="Phobius"/>
    </source>
</evidence>
<evidence type="ECO:0000313" key="12">
    <source>
        <dbReference type="Proteomes" id="UP000481043"/>
    </source>
</evidence>
<gene>
    <name evidence="11" type="ORF">G4D63_16200</name>
</gene>
<dbReference type="Gene3D" id="1.10.287.130">
    <property type="match status" value="1"/>
</dbReference>
<sequence>MSVIAKDLIVNLFLFISLLFIYIVNVNITSRYKPYSNFQKQLLVSICILGVILCYFFPMQQTNGTIIDLGLIPIIIAGLYGGWLGYISLLVSSILLILFTSKTFPINLVFIGISFTIFFYYFSPMYLKMRLRLKLITATTLSSLLMGLILWKLHIFSFSWTTSLLFLLAISFGTAIIVYTLELSHNHFLILNHLQRAEKMNVVSHLAASISHEIRNPLTSSRGFLQLLKQPKITDEQRKSYSEIAIQELDQAERIIRDYLTFARPALEQNENLNIQNEIINVVSILTPLANNANVQINVSMMDGWIIGEKTKFQQCLINILKNSIESMATGGCLFITVLRDEDSVIIKIEDHGSGMTSTQMARLGEPYFSTKVKGTGLGMMVVYRIIETMRGTISVKSEVGKGTVFTLIFPSTNLNS</sequence>
<evidence type="ECO:0000256" key="8">
    <source>
        <dbReference type="ARBA" id="ARBA00023012"/>
    </source>
</evidence>
<dbReference type="InterPro" id="IPR005467">
    <property type="entry name" value="His_kinase_dom"/>
</dbReference>
<keyword evidence="9" id="KW-1133">Transmembrane helix</keyword>
<evidence type="ECO:0000256" key="3">
    <source>
        <dbReference type="ARBA" id="ARBA00022553"/>
    </source>
</evidence>
<dbReference type="AlphaFoldDB" id="A0A6M0QA76"/>
<dbReference type="GO" id="GO:0005524">
    <property type="term" value="F:ATP binding"/>
    <property type="evidence" value="ECO:0007669"/>
    <property type="project" value="UniProtKB-KW"/>
</dbReference>
<dbReference type="Pfam" id="PF02518">
    <property type="entry name" value="HATPase_c"/>
    <property type="match status" value="1"/>
</dbReference>
<dbReference type="PRINTS" id="PR00344">
    <property type="entry name" value="BCTRLSENSOR"/>
</dbReference>
<feature type="transmembrane region" description="Helical" evidence="9">
    <location>
        <begin position="135"/>
        <end position="154"/>
    </location>
</feature>
<proteinExistence type="predicted"/>
<feature type="transmembrane region" description="Helical" evidence="9">
    <location>
        <begin position="160"/>
        <end position="181"/>
    </location>
</feature>
<evidence type="ECO:0000256" key="7">
    <source>
        <dbReference type="ARBA" id="ARBA00022840"/>
    </source>
</evidence>
<keyword evidence="8" id="KW-0902">Two-component regulatory system</keyword>
<comment type="caution">
    <text evidence="11">The sequence shown here is derived from an EMBL/GenBank/DDBJ whole genome shotgun (WGS) entry which is preliminary data.</text>
</comment>
<dbReference type="SUPFAM" id="SSF47384">
    <property type="entry name" value="Homodimeric domain of signal transducing histidine kinase"/>
    <property type="match status" value="1"/>
</dbReference>
<feature type="transmembrane region" description="Helical" evidence="9">
    <location>
        <begin position="104"/>
        <end position="123"/>
    </location>
</feature>
<keyword evidence="9" id="KW-0812">Transmembrane</keyword>
<dbReference type="EC" id="2.7.13.3" evidence="2"/>
<dbReference type="EMBL" id="JAAIWM010000006">
    <property type="protein sequence ID" value="NEY73276.1"/>
    <property type="molecule type" value="Genomic_DNA"/>
</dbReference>
<protein>
    <recommendedName>
        <fullName evidence="2">histidine kinase</fullName>
        <ecNumber evidence="2">2.7.13.3</ecNumber>
    </recommendedName>
</protein>
<dbReference type="InterPro" id="IPR004358">
    <property type="entry name" value="Sig_transdc_His_kin-like_C"/>
</dbReference>
<keyword evidence="4" id="KW-0808">Transferase</keyword>
<dbReference type="SMART" id="SM00387">
    <property type="entry name" value="HATPase_c"/>
    <property type="match status" value="1"/>
</dbReference>
<dbReference type="CDD" id="cd00082">
    <property type="entry name" value="HisKA"/>
    <property type="match status" value="1"/>
</dbReference>
<dbReference type="Pfam" id="PF00512">
    <property type="entry name" value="HisKA"/>
    <property type="match status" value="1"/>
</dbReference>
<keyword evidence="12" id="KW-1185">Reference proteome</keyword>
<keyword evidence="7" id="KW-0067">ATP-binding</keyword>
<dbReference type="Proteomes" id="UP000481043">
    <property type="component" value="Unassembled WGS sequence"/>
</dbReference>
<feature type="transmembrane region" description="Helical" evidence="9">
    <location>
        <begin position="42"/>
        <end position="59"/>
    </location>
</feature>
<feature type="domain" description="Histidine kinase" evidence="10">
    <location>
        <begin position="209"/>
        <end position="414"/>
    </location>
</feature>
<dbReference type="InterPro" id="IPR003661">
    <property type="entry name" value="HisK_dim/P_dom"/>
</dbReference>
<evidence type="ECO:0000256" key="6">
    <source>
        <dbReference type="ARBA" id="ARBA00022777"/>
    </source>
</evidence>
<evidence type="ECO:0000259" key="10">
    <source>
        <dbReference type="PROSITE" id="PS50109"/>
    </source>
</evidence>
<dbReference type="SUPFAM" id="SSF55874">
    <property type="entry name" value="ATPase domain of HSP90 chaperone/DNA topoisomerase II/histidine kinase"/>
    <property type="match status" value="1"/>
</dbReference>
<name>A0A6M0QA76_9BACI</name>
<evidence type="ECO:0000256" key="2">
    <source>
        <dbReference type="ARBA" id="ARBA00012438"/>
    </source>
</evidence>
<keyword evidence="9" id="KW-0472">Membrane</keyword>
<dbReference type="InterPro" id="IPR036097">
    <property type="entry name" value="HisK_dim/P_sf"/>
</dbReference>
<evidence type="ECO:0000256" key="4">
    <source>
        <dbReference type="ARBA" id="ARBA00022679"/>
    </source>
</evidence>
<reference evidence="11 12" key="1">
    <citation type="submission" date="2020-02" db="EMBL/GenBank/DDBJ databases">
        <title>Bacillus aquiflavi sp. nov., isolated from yellow water of strong flavor Chinese baijiu in Yibin region of China.</title>
        <authorList>
            <person name="Xie J."/>
        </authorList>
    </citation>
    <scope>NUCLEOTIDE SEQUENCE [LARGE SCALE GENOMIC DNA]</scope>
    <source>
        <strain evidence="11 12">SA4</strain>
    </source>
</reference>
<evidence type="ECO:0000256" key="5">
    <source>
        <dbReference type="ARBA" id="ARBA00022741"/>
    </source>
</evidence>
<dbReference type="Gene3D" id="3.30.565.10">
    <property type="entry name" value="Histidine kinase-like ATPase, C-terminal domain"/>
    <property type="match status" value="1"/>
</dbReference>
<dbReference type="PROSITE" id="PS50109">
    <property type="entry name" value="HIS_KIN"/>
    <property type="match status" value="1"/>
</dbReference>
<organism evidence="11 12">
    <name type="scientific">Bacillus mesophilus</name>
    <dbReference type="NCBI Taxonomy" id="1808955"/>
    <lineage>
        <taxon>Bacteria</taxon>
        <taxon>Bacillati</taxon>
        <taxon>Bacillota</taxon>
        <taxon>Bacilli</taxon>
        <taxon>Bacillales</taxon>
        <taxon>Bacillaceae</taxon>
        <taxon>Bacillus</taxon>
    </lineage>
</organism>
<keyword evidence="5" id="KW-0547">Nucleotide-binding</keyword>